<gene>
    <name evidence="2" type="ORF">HK100_006495</name>
</gene>
<keyword evidence="3" id="KW-1185">Reference proteome</keyword>
<feature type="region of interest" description="Disordered" evidence="1">
    <location>
        <begin position="73"/>
        <end position="117"/>
    </location>
</feature>
<organism evidence="2 3">
    <name type="scientific">Physocladia obscura</name>
    <dbReference type="NCBI Taxonomy" id="109957"/>
    <lineage>
        <taxon>Eukaryota</taxon>
        <taxon>Fungi</taxon>
        <taxon>Fungi incertae sedis</taxon>
        <taxon>Chytridiomycota</taxon>
        <taxon>Chytridiomycota incertae sedis</taxon>
        <taxon>Chytridiomycetes</taxon>
        <taxon>Chytridiales</taxon>
        <taxon>Chytriomycetaceae</taxon>
        <taxon>Physocladia</taxon>
    </lineage>
</organism>
<evidence type="ECO:0000256" key="1">
    <source>
        <dbReference type="SAM" id="MobiDB-lite"/>
    </source>
</evidence>
<evidence type="ECO:0000313" key="3">
    <source>
        <dbReference type="Proteomes" id="UP001211907"/>
    </source>
</evidence>
<name>A0AAD5SQD6_9FUNG</name>
<proteinExistence type="predicted"/>
<reference evidence="2" key="1">
    <citation type="submission" date="2020-05" db="EMBL/GenBank/DDBJ databases">
        <title>Phylogenomic resolution of chytrid fungi.</title>
        <authorList>
            <person name="Stajich J.E."/>
            <person name="Amses K."/>
            <person name="Simmons R."/>
            <person name="Seto K."/>
            <person name="Myers J."/>
            <person name="Bonds A."/>
            <person name="Quandt C.A."/>
            <person name="Barry K."/>
            <person name="Liu P."/>
            <person name="Grigoriev I."/>
            <person name="Longcore J.E."/>
            <person name="James T.Y."/>
        </authorList>
    </citation>
    <scope>NUCLEOTIDE SEQUENCE</scope>
    <source>
        <strain evidence="2">JEL0513</strain>
    </source>
</reference>
<dbReference type="EMBL" id="JADGJH010003009">
    <property type="protein sequence ID" value="KAJ3093661.1"/>
    <property type="molecule type" value="Genomic_DNA"/>
</dbReference>
<dbReference type="Proteomes" id="UP001211907">
    <property type="component" value="Unassembled WGS sequence"/>
</dbReference>
<comment type="caution">
    <text evidence="2">The sequence shown here is derived from an EMBL/GenBank/DDBJ whole genome shotgun (WGS) entry which is preliminary data.</text>
</comment>
<dbReference type="AlphaFoldDB" id="A0AAD5SQD6"/>
<accession>A0AAD5SQD6</accession>
<protein>
    <submittedName>
        <fullName evidence="2">Uncharacterized protein</fullName>
    </submittedName>
</protein>
<evidence type="ECO:0000313" key="2">
    <source>
        <dbReference type="EMBL" id="KAJ3093661.1"/>
    </source>
</evidence>
<dbReference type="Pfam" id="PF14555">
    <property type="entry name" value="UBA_4"/>
    <property type="match status" value="1"/>
</dbReference>
<feature type="region of interest" description="Disordered" evidence="1">
    <location>
        <begin position="239"/>
        <end position="263"/>
    </location>
</feature>
<sequence>MDMDDELDVDVDVDVDVDAEADGGASADNETLSLFAAITGSTSDAVARAYLRLADASLEAAVALYLDNPHLAVAPDGPSSRQREPESESGPGPGSGSGSAPRPGPEREGGSVFGAASGRLDDRRPIAAVRDTLVGRLRDFDDLGGPDDFGDDDDDDYRDFGPLGHNANASAADDRFSFVRPDPHAPADSKTNRLAKMFATPSEIMFRGSFDEVIALCTYPTRPFNHVSLAASIRPVFTPETQTSGSSSQFRTAPNSHAKSRNAISGTCHLSEKLL</sequence>
<dbReference type="Gene3D" id="1.10.8.10">
    <property type="entry name" value="DNA helicase RuvA subunit, C-terminal domain"/>
    <property type="match status" value="1"/>
</dbReference>